<dbReference type="Gene3D" id="1.25.40.10">
    <property type="entry name" value="Tetratricopeptide repeat domain"/>
    <property type="match status" value="1"/>
</dbReference>
<dbReference type="PROSITE" id="PS50043">
    <property type="entry name" value="HTH_LUXR_2"/>
    <property type="match status" value="1"/>
</dbReference>
<evidence type="ECO:0000256" key="3">
    <source>
        <dbReference type="ARBA" id="ARBA00023163"/>
    </source>
</evidence>
<dbReference type="EMBL" id="JAGIOJ010000001">
    <property type="protein sequence ID" value="MBP2398627.1"/>
    <property type="molecule type" value="Genomic_DNA"/>
</dbReference>
<dbReference type="Pfam" id="PF25873">
    <property type="entry name" value="WHD_MalT"/>
    <property type="match status" value="1"/>
</dbReference>
<feature type="domain" description="HTH luxR-type" evidence="4">
    <location>
        <begin position="740"/>
        <end position="797"/>
    </location>
</feature>
<organism evidence="5 6">
    <name type="scientific">Glutamicibacter protophormiae</name>
    <name type="common">Brevibacterium protophormiae</name>
    <dbReference type="NCBI Taxonomy" id="37930"/>
    <lineage>
        <taxon>Bacteria</taxon>
        <taxon>Bacillati</taxon>
        <taxon>Actinomycetota</taxon>
        <taxon>Actinomycetes</taxon>
        <taxon>Micrococcales</taxon>
        <taxon>Micrococcaceae</taxon>
        <taxon>Glutamicibacter</taxon>
    </lineage>
</organism>
<evidence type="ECO:0000256" key="1">
    <source>
        <dbReference type="ARBA" id="ARBA00023015"/>
    </source>
</evidence>
<keyword evidence="6" id="KW-1185">Reference proteome</keyword>
<gene>
    <name evidence="5" type="ORF">JOF39_001708</name>
</gene>
<keyword evidence="1" id="KW-0805">Transcription regulation</keyword>
<keyword evidence="2" id="KW-0238">DNA-binding</keyword>
<accession>A0ABS4XQ48</accession>
<evidence type="ECO:0000313" key="5">
    <source>
        <dbReference type="EMBL" id="MBP2398627.1"/>
    </source>
</evidence>
<proteinExistence type="predicted"/>
<dbReference type="Proteomes" id="UP001195422">
    <property type="component" value="Unassembled WGS sequence"/>
</dbReference>
<dbReference type="InterPro" id="IPR000792">
    <property type="entry name" value="Tscrpt_reg_LuxR_C"/>
</dbReference>
<dbReference type="InterPro" id="IPR036388">
    <property type="entry name" value="WH-like_DNA-bd_sf"/>
</dbReference>
<dbReference type="Pfam" id="PF00196">
    <property type="entry name" value="GerE"/>
    <property type="match status" value="1"/>
</dbReference>
<evidence type="ECO:0000256" key="2">
    <source>
        <dbReference type="ARBA" id="ARBA00023125"/>
    </source>
</evidence>
<sequence length="797" mass="87053">MSSIDERRFLGGILGALQRLQGQLRPADQELLGHLAPGSLSADDFLHQLCLAGAQLSEPVVIVIDDAHLVDAQSLRRMAGILSMHSGFNLRLVLSGTDNFAKHFAAELRNGNAVLIGPEELSFTGEEVQEHYGLAPEQAAEVISECSGWPIAVHLSMLAPEQSANTLDLISAYPAVENSSDELVQYVQEAVLRQLPETLQQFVLATTSCLRIDAVLAQRLSGMPESTALLEECVARGLFLERYLDPNAETMYRWYEPFAKLCQILLKRLDPARSRELNKSAACALRHEYPLDAIHHALDARDSRTCRDIIRTYFLRILCESGARLLNAACLQLEQLEPLGADLLMIRACALDAMGDGTGAAVLQRTAASMQAMTPKQGPQEQAMAFCGLFLARSSEELGQAVDCAREFLPNSDISPQARAYQLFCVGWSELRLRRNTADAVRFLRSSMNDAEALNLPALKRLSQSNLAFALSFGGDFVSARQLTPELATGDGGSDLGAHNVGWKFYDGGITAFTLVYLDFWQGRTDECSAHLAELFRLGGHGSSYLALGCVFNALLVAATGNSARIQQAAEQMERVSSNDQHGVPWGSYKTLGQAALKFAANDVDAALALLAPYKYEPNIPVMRVCAADIYRRAGKLEEASAWLSQLKPQEMASYIAAYALVVSAAVARERGERPAAHEQLERALDIAAPAGIALPFTPTDDVLRRLLTEHAAWGTKHEGFLAPRIGQQMGISRTALICAQLSSREKEIFGYLCTTMTAEEIAATLFVSVNTVRTHQRSIYRKLGVNSRRDAIKLSV</sequence>
<dbReference type="CDD" id="cd06170">
    <property type="entry name" value="LuxR_C_like"/>
    <property type="match status" value="1"/>
</dbReference>
<dbReference type="InterPro" id="IPR059106">
    <property type="entry name" value="WHD_MalT"/>
</dbReference>
<reference evidence="5 6" key="1">
    <citation type="submission" date="2021-03" db="EMBL/GenBank/DDBJ databases">
        <title>Sequencing the genomes of 1000 actinobacteria strains.</title>
        <authorList>
            <person name="Klenk H.-P."/>
        </authorList>
    </citation>
    <scope>NUCLEOTIDE SEQUENCE [LARGE SCALE GENOMIC DNA]</scope>
    <source>
        <strain evidence="5 6">DSM 20168</strain>
    </source>
</reference>
<evidence type="ECO:0000313" key="6">
    <source>
        <dbReference type="Proteomes" id="UP001195422"/>
    </source>
</evidence>
<dbReference type="InterPro" id="IPR011990">
    <property type="entry name" value="TPR-like_helical_dom_sf"/>
</dbReference>
<dbReference type="PANTHER" id="PTHR44688">
    <property type="entry name" value="DNA-BINDING TRANSCRIPTIONAL ACTIVATOR DEVR_DOSR"/>
    <property type="match status" value="1"/>
</dbReference>
<comment type="caution">
    <text evidence="5">The sequence shown here is derived from an EMBL/GenBank/DDBJ whole genome shotgun (WGS) entry which is preliminary data.</text>
</comment>
<protein>
    <submittedName>
        <fullName evidence="5">LuxR family maltose regulon positive regulatory protein</fullName>
    </submittedName>
</protein>
<dbReference type="PRINTS" id="PR00038">
    <property type="entry name" value="HTHLUXR"/>
</dbReference>
<dbReference type="SUPFAM" id="SSF46894">
    <property type="entry name" value="C-terminal effector domain of the bipartite response regulators"/>
    <property type="match status" value="1"/>
</dbReference>
<keyword evidence="3" id="KW-0804">Transcription</keyword>
<evidence type="ECO:0000259" key="4">
    <source>
        <dbReference type="PROSITE" id="PS50043"/>
    </source>
</evidence>
<dbReference type="Gene3D" id="1.10.10.10">
    <property type="entry name" value="Winged helix-like DNA-binding domain superfamily/Winged helix DNA-binding domain"/>
    <property type="match status" value="1"/>
</dbReference>
<dbReference type="SUPFAM" id="SSF48452">
    <property type="entry name" value="TPR-like"/>
    <property type="match status" value="1"/>
</dbReference>
<dbReference type="InterPro" id="IPR016032">
    <property type="entry name" value="Sig_transdc_resp-reg_C-effctor"/>
</dbReference>
<dbReference type="SMART" id="SM00421">
    <property type="entry name" value="HTH_LUXR"/>
    <property type="match status" value="1"/>
</dbReference>
<name>A0ABS4XQ48_GLUPR</name>
<dbReference type="PANTHER" id="PTHR44688:SF16">
    <property type="entry name" value="DNA-BINDING TRANSCRIPTIONAL ACTIVATOR DEVR_DOSR"/>
    <property type="match status" value="1"/>
</dbReference>